<feature type="region of interest" description="Disordered" evidence="8">
    <location>
        <begin position="1"/>
        <end position="126"/>
    </location>
</feature>
<evidence type="ECO:0000256" key="3">
    <source>
        <dbReference type="ARBA" id="ARBA00023015"/>
    </source>
</evidence>
<dbReference type="InterPro" id="IPR038096">
    <property type="entry name" value="TEA/ATTS_sf"/>
</dbReference>
<feature type="region of interest" description="Disordered" evidence="8">
    <location>
        <begin position="452"/>
        <end position="478"/>
    </location>
</feature>
<dbReference type="Pfam" id="PF01285">
    <property type="entry name" value="TEA"/>
    <property type="match status" value="1"/>
</dbReference>
<gene>
    <name evidence="10" type="ORF">KVV02_002840</name>
</gene>
<dbReference type="GO" id="GO:0000981">
    <property type="term" value="F:DNA-binding transcription factor activity, RNA polymerase II-specific"/>
    <property type="evidence" value="ECO:0007669"/>
    <property type="project" value="TreeGrafter"/>
</dbReference>
<dbReference type="Pfam" id="PF17725">
    <property type="entry name" value="YBD"/>
    <property type="match status" value="1"/>
</dbReference>
<feature type="compositionally biased region" description="Polar residues" evidence="8">
    <location>
        <begin position="414"/>
        <end position="423"/>
    </location>
</feature>
<feature type="region of interest" description="Disordered" evidence="8">
    <location>
        <begin position="375"/>
        <end position="437"/>
    </location>
</feature>
<comment type="similarity">
    <text evidence="2">Belongs to the TEC1 family.</text>
</comment>
<evidence type="ECO:0000256" key="6">
    <source>
        <dbReference type="ARBA" id="ARBA00023242"/>
    </source>
</evidence>
<dbReference type="Gene3D" id="6.10.20.40">
    <property type="entry name" value="TEA/ATTS domain"/>
    <property type="match status" value="1"/>
</dbReference>
<dbReference type="EMBL" id="JAIFTL010000173">
    <property type="protein sequence ID" value="KAG9321957.1"/>
    <property type="molecule type" value="Genomic_DNA"/>
</dbReference>
<dbReference type="PROSITE" id="PS51088">
    <property type="entry name" value="TEA_2"/>
    <property type="match status" value="1"/>
</dbReference>
<accession>A0A9P8A444</accession>
<feature type="compositionally biased region" description="Basic and acidic residues" evidence="8">
    <location>
        <begin position="40"/>
        <end position="49"/>
    </location>
</feature>
<comment type="subcellular location">
    <subcellularLocation>
        <location evidence="1">Nucleus</location>
    </subcellularLocation>
</comment>
<reference evidence="10" key="1">
    <citation type="submission" date="2021-07" db="EMBL/GenBank/DDBJ databases">
        <title>Draft genome of Mortierella alpina, strain LL118, isolated from an aspen leaf litter sample.</title>
        <authorList>
            <person name="Yang S."/>
            <person name="Vinatzer B.A."/>
        </authorList>
    </citation>
    <scope>NUCLEOTIDE SEQUENCE</scope>
    <source>
        <strain evidence="10">LL118</strain>
    </source>
</reference>
<keyword evidence="3" id="KW-0805">Transcription regulation</keyword>
<protein>
    <recommendedName>
        <fullName evidence="9">TEA domain-containing protein</fullName>
    </recommendedName>
</protein>
<sequence length="733" mass="82297">MDQEPRPFSPHASPLSLQSRWGPPHSVRDPQSSPWTPQLRHQDERDPRDGSCALSSKLARVKSESSLATGRSEAGRDTTHSPPPTGSAHYPHRYAPEQPQSQPQSQRQHHHANPHHHLPHRSLSSGCRTVSHEDLTNEQDQLFQQQQHHHHNQPQRNLQYQSHQGHSFATGPGADPLLQHQHQHSQYQQHSHSYHQQPQAGYDGHGHMVSPSVPAAQRSILLTKRRSIKEKAPKGDREEVWPPDVEKAFMKALEVLPKLGRRKVVVNGKPCGRNELIADYIYTHTKKVRDRKQVSSHIQVLKNTRKHEPAFMRLLMDGADGDEDVAPESLNMVYYADSQSPIASPLQSNGADQTFPRDRPQQVLNDHIFSSIDTQGYDHSIRGHNDKNNSFSESMAHRPNSPYYAQSSHHHEQQNYVHHQQPSRAADSSKADIPGDRTLYYDQPICRSASTQSLYQQTATTPDSAVSLSSEPRHEDHAFSQYARGPALPQPAHSLGAMHPFWPTVFGLYTKPLPKGTPPNNGDYLDRESDQEVERLGHAGSTISAVRIHELAQAKDLSRHAFGAVNIHQLPAEKFPHLYDLYQKASCAFLFFKINMDLGLELEGSFENTCRFESSERRTVRCSTLIYSFGSSVLESTEVKQAAIVDGKYTHSFEFVNQFFNAFLGGIRTLGSSEEVEVALGNLSMVQVFEDMDPRSDNSPPLLVMAYDFEQGRGQVAPYVIADSPGISDAIVC</sequence>
<dbReference type="PRINTS" id="PR00065">
    <property type="entry name" value="TEADOMAIN"/>
</dbReference>
<dbReference type="GO" id="GO:0000978">
    <property type="term" value="F:RNA polymerase II cis-regulatory region sequence-specific DNA binding"/>
    <property type="evidence" value="ECO:0007669"/>
    <property type="project" value="TreeGrafter"/>
</dbReference>
<evidence type="ECO:0000313" key="11">
    <source>
        <dbReference type="Proteomes" id="UP000717515"/>
    </source>
</evidence>
<feature type="compositionally biased region" description="Polar residues" evidence="8">
    <location>
        <begin position="452"/>
        <end position="470"/>
    </location>
</feature>
<organism evidence="10 11">
    <name type="scientific">Mortierella alpina</name>
    <name type="common">Oleaginous fungus</name>
    <name type="synonym">Mortierella renispora</name>
    <dbReference type="NCBI Taxonomy" id="64518"/>
    <lineage>
        <taxon>Eukaryota</taxon>
        <taxon>Fungi</taxon>
        <taxon>Fungi incertae sedis</taxon>
        <taxon>Mucoromycota</taxon>
        <taxon>Mortierellomycotina</taxon>
        <taxon>Mortierellomycetes</taxon>
        <taxon>Mortierellales</taxon>
        <taxon>Mortierellaceae</taxon>
        <taxon>Mortierella</taxon>
    </lineage>
</organism>
<dbReference type="Gene3D" id="2.70.50.80">
    <property type="match status" value="1"/>
</dbReference>
<dbReference type="Proteomes" id="UP000717515">
    <property type="component" value="Unassembled WGS sequence"/>
</dbReference>
<feature type="compositionally biased region" description="Basic residues" evidence="8">
    <location>
        <begin position="107"/>
        <end position="120"/>
    </location>
</feature>
<feature type="compositionally biased region" description="Low complexity" evidence="8">
    <location>
        <begin position="184"/>
        <end position="197"/>
    </location>
</feature>
<evidence type="ECO:0000256" key="4">
    <source>
        <dbReference type="ARBA" id="ARBA00023125"/>
    </source>
</evidence>
<evidence type="ECO:0000256" key="7">
    <source>
        <dbReference type="PROSITE-ProRule" id="PRU00505"/>
    </source>
</evidence>
<dbReference type="AlphaFoldDB" id="A0A9P8A444"/>
<dbReference type="PANTHER" id="PTHR11834">
    <property type="entry name" value="TRANSCRIPTIONAL ENHANCER FACTOR TEF RELATED"/>
    <property type="match status" value="1"/>
</dbReference>
<evidence type="ECO:0000256" key="8">
    <source>
        <dbReference type="SAM" id="MobiDB-lite"/>
    </source>
</evidence>
<evidence type="ECO:0000256" key="2">
    <source>
        <dbReference type="ARBA" id="ARBA00008421"/>
    </source>
</evidence>
<dbReference type="PANTHER" id="PTHR11834:SF0">
    <property type="entry name" value="PROTEIN SCALLOPED"/>
    <property type="match status" value="1"/>
</dbReference>
<feature type="region of interest" description="Disordered" evidence="8">
    <location>
        <begin position="143"/>
        <end position="211"/>
    </location>
</feature>
<dbReference type="InterPro" id="IPR050937">
    <property type="entry name" value="TEC1_TEAD_TF"/>
</dbReference>
<keyword evidence="5" id="KW-0804">Transcription</keyword>
<keyword evidence="4" id="KW-0238">DNA-binding</keyword>
<dbReference type="GO" id="GO:0005634">
    <property type="term" value="C:nucleus"/>
    <property type="evidence" value="ECO:0007669"/>
    <property type="project" value="UniProtKB-SubCell"/>
</dbReference>
<comment type="caution">
    <text evidence="10">The sequence shown here is derived from an EMBL/GenBank/DDBJ whole genome shotgun (WGS) entry which is preliminary data.</text>
</comment>
<feature type="domain" description="TEA" evidence="9">
    <location>
        <begin position="234"/>
        <end position="308"/>
    </location>
</feature>
<evidence type="ECO:0000256" key="1">
    <source>
        <dbReference type="ARBA" id="ARBA00004123"/>
    </source>
</evidence>
<dbReference type="SMART" id="SM00426">
    <property type="entry name" value="TEA"/>
    <property type="match status" value="1"/>
</dbReference>
<proteinExistence type="inferred from homology"/>
<feature type="DNA-binding region" description="TEA" evidence="7">
    <location>
        <begin position="234"/>
        <end position="308"/>
    </location>
</feature>
<dbReference type="InterPro" id="IPR041086">
    <property type="entry name" value="YBD"/>
</dbReference>
<keyword evidence="6" id="KW-0539">Nucleus</keyword>
<dbReference type="InterPro" id="IPR000818">
    <property type="entry name" value="TEA/ATTS_dom"/>
</dbReference>
<evidence type="ECO:0000256" key="5">
    <source>
        <dbReference type="ARBA" id="ARBA00023163"/>
    </source>
</evidence>
<evidence type="ECO:0000313" key="10">
    <source>
        <dbReference type="EMBL" id="KAG9321957.1"/>
    </source>
</evidence>
<name>A0A9P8A444_MORAP</name>
<dbReference type="GO" id="GO:0005667">
    <property type="term" value="C:transcription regulator complex"/>
    <property type="evidence" value="ECO:0007669"/>
    <property type="project" value="TreeGrafter"/>
</dbReference>
<evidence type="ECO:0000259" key="9">
    <source>
        <dbReference type="PROSITE" id="PS51088"/>
    </source>
</evidence>